<dbReference type="EMBL" id="JAMOIM010000001">
    <property type="protein sequence ID" value="MCW6506675.1"/>
    <property type="molecule type" value="Genomic_DNA"/>
</dbReference>
<sequence length="210" mass="22517">MTSLEPRRPVSTPDPQECEPEGFGDAVEAAALMLGLVTALAFVGFRWERNREEAAHTFAVELMERVARHGEHALVPVWSGAGKGPTSSSARHTFRALRGLGALVPTEAGACKVVTRFSVCSGTRFHCYVSGTTPVGPVEASIGLCDDGSGASYSFDTFDVTLPLMGADHGNRAEVDVSRDGMIRYGTTPLPPEALPVRLHRRAPMGPLRW</sequence>
<feature type="region of interest" description="Disordered" evidence="1">
    <location>
        <begin position="1"/>
        <end position="22"/>
    </location>
</feature>
<gene>
    <name evidence="2" type="ORF">M8523_01405</name>
</gene>
<name>A0AA41YSU3_9HYPH</name>
<dbReference type="RefSeq" id="WP_282583027.1">
    <property type="nucleotide sequence ID" value="NZ_JAMOIM010000001.1"/>
</dbReference>
<comment type="caution">
    <text evidence="2">The sequence shown here is derived from an EMBL/GenBank/DDBJ whole genome shotgun (WGS) entry which is preliminary data.</text>
</comment>
<evidence type="ECO:0000313" key="3">
    <source>
        <dbReference type="Proteomes" id="UP001165667"/>
    </source>
</evidence>
<evidence type="ECO:0000313" key="2">
    <source>
        <dbReference type="EMBL" id="MCW6506675.1"/>
    </source>
</evidence>
<organism evidence="2 3">
    <name type="scientific">Lichenifustis flavocetrariae</name>
    <dbReference type="NCBI Taxonomy" id="2949735"/>
    <lineage>
        <taxon>Bacteria</taxon>
        <taxon>Pseudomonadati</taxon>
        <taxon>Pseudomonadota</taxon>
        <taxon>Alphaproteobacteria</taxon>
        <taxon>Hyphomicrobiales</taxon>
        <taxon>Lichenihabitantaceae</taxon>
        <taxon>Lichenifustis</taxon>
    </lineage>
</organism>
<keyword evidence="3" id="KW-1185">Reference proteome</keyword>
<dbReference type="Proteomes" id="UP001165667">
    <property type="component" value="Unassembled WGS sequence"/>
</dbReference>
<reference evidence="2" key="1">
    <citation type="submission" date="2022-05" db="EMBL/GenBank/DDBJ databases">
        <authorList>
            <person name="Pankratov T."/>
        </authorList>
    </citation>
    <scope>NUCLEOTIDE SEQUENCE</scope>
    <source>
        <strain evidence="2">BP6-180914</strain>
    </source>
</reference>
<proteinExistence type="predicted"/>
<evidence type="ECO:0000256" key="1">
    <source>
        <dbReference type="SAM" id="MobiDB-lite"/>
    </source>
</evidence>
<protein>
    <submittedName>
        <fullName evidence="2">Uncharacterized protein</fullName>
    </submittedName>
</protein>
<accession>A0AA41YSU3</accession>
<dbReference type="AlphaFoldDB" id="A0AA41YSU3"/>